<evidence type="ECO:0000313" key="3">
    <source>
        <dbReference type="Proteomes" id="UP000149121"/>
    </source>
</evidence>
<evidence type="ECO:0000256" key="1">
    <source>
        <dbReference type="SAM" id="Phobius"/>
    </source>
</evidence>
<keyword evidence="3" id="KW-1185">Reference proteome</keyword>
<keyword evidence="1" id="KW-0472">Membrane</keyword>
<gene>
    <name evidence="2" type="ORF">LCDVSa134R</name>
</gene>
<name>A0A1B2RW48_9VIRU</name>
<reference evidence="2 3" key="1">
    <citation type="journal article" date="2016" name="J. Virol.">
        <title>Concurrence of Iridovirus, Polyomavirus, and a Unique Member of a New Group of Fish Papillomaviruses in Lymphocystis Disease-Affected Gilthead Sea Bream.</title>
        <authorList>
            <person name="Lopez-Bueno A."/>
            <person name="Mavian C."/>
            <person name="Labella A.M."/>
            <person name="Castro D."/>
            <person name="Borrego J.J."/>
            <person name="Alcami A."/>
            <person name="Alejo A."/>
        </authorList>
    </citation>
    <scope>NUCLEOTIDE SEQUENCE [LARGE SCALE GENOMIC DNA]</scope>
    <source>
        <strain evidence="2">SA9</strain>
    </source>
</reference>
<dbReference type="KEGG" id="vg:30902710"/>
<sequence length="143" mass="16626">MNATSIPNTSLVYGEVNFLTLNHSRTIAFIQRRCWQSPLNVLNKRQFIIRIPSSLRINFLKTKNLHRFNLLRIVRFNTLRLPLEYVSVNRPSFYYLFSMELNLLTLKYIKIVENKLICLYSGILTLIPCIINAVNSSDANTSS</sequence>
<feature type="transmembrane region" description="Helical" evidence="1">
    <location>
        <begin position="116"/>
        <end position="134"/>
    </location>
</feature>
<organism evidence="2 3">
    <name type="scientific">Lymphocystis disease virus 3</name>
    <dbReference type="NCBI Taxonomy" id="2560566"/>
    <lineage>
        <taxon>Viruses</taxon>
        <taxon>Varidnaviria</taxon>
        <taxon>Bamfordvirae</taxon>
        <taxon>Nucleocytoviricota</taxon>
        <taxon>Megaviricetes</taxon>
        <taxon>Pimascovirales</taxon>
        <taxon>Pimascovirales incertae sedis</taxon>
        <taxon>Iridoviridae</taxon>
        <taxon>Alphairidovirinae</taxon>
        <taxon>Lymphocystivirus</taxon>
        <taxon>Lymphocystivirus sparus1</taxon>
    </lineage>
</organism>
<evidence type="ECO:0000313" key="2">
    <source>
        <dbReference type="EMBL" id="AOC55218.1"/>
    </source>
</evidence>
<dbReference type="Proteomes" id="UP000149121">
    <property type="component" value="Segment"/>
</dbReference>
<keyword evidence="1" id="KW-1133">Transmembrane helix</keyword>
<dbReference type="EMBL" id="KX643370">
    <property type="protein sequence ID" value="AOC55218.1"/>
    <property type="molecule type" value="Genomic_DNA"/>
</dbReference>
<protein>
    <submittedName>
        <fullName evidence="2">Uncharacterized protein</fullName>
    </submittedName>
</protein>
<accession>A0A1B2RW48</accession>
<keyword evidence="1" id="KW-0812">Transmembrane</keyword>
<proteinExistence type="predicted"/>